<comment type="caution">
    <text evidence="5">The sequence shown here is derived from an EMBL/GenBank/DDBJ whole genome shotgun (WGS) entry which is preliminary data.</text>
</comment>
<evidence type="ECO:0000256" key="4">
    <source>
        <dbReference type="SAM" id="SignalP"/>
    </source>
</evidence>
<dbReference type="Proteomes" id="UP000602745">
    <property type="component" value="Unassembled WGS sequence"/>
</dbReference>
<dbReference type="EMBL" id="BMCP01000001">
    <property type="protein sequence ID" value="GGE31934.1"/>
    <property type="molecule type" value="Genomic_DNA"/>
</dbReference>
<dbReference type="InterPro" id="IPR018389">
    <property type="entry name" value="DctP_fam"/>
</dbReference>
<dbReference type="NCBIfam" id="NF037995">
    <property type="entry name" value="TRAP_S1"/>
    <property type="match status" value="1"/>
</dbReference>
<evidence type="ECO:0000313" key="5">
    <source>
        <dbReference type="EMBL" id="GGE31934.1"/>
    </source>
</evidence>
<dbReference type="AlphaFoldDB" id="A0A8J2VIQ6"/>
<sequence>MKRFIPVAVAAACLSLAPTFAKAQAEFNLRWAHYLPNTPFLEIENSFAEAVEKRTDGKVKITGTYAGGLGGAGEILNLAGRGAVDFATSAAGYYPDRLPVWKASQLPFVFDTPKQAIETFKTLREEFPLFDEEMKGMGIRFLFQQPLGSYYFVGPQAGCDTLEGLAGKKIRAFGSEIPKIISAAGAVAITLTTTEMYEAVQRGVIDYANADVGNIASLKLYEVGKNICGPIMTFSGHMMTISERTWAKLPEEYQKIIMEEADAAQQRYLDWVDDNGKNAIKVINDAGIQITPFNADEMAKWKAATPDLVQAWAEDMAKRGKGEEANKIAARLKELAK</sequence>
<gene>
    <name evidence="5" type="ORF">GCM10007276_06440</name>
</gene>
<organism evidence="5 6">
    <name type="scientific">Agaricicola taiwanensis</name>
    <dbReference type="NCBI Taxonomy" id="591372"/>
    <lineage>
        <taxon>Bacteria</taxon>
        <taxon>Pseudomonadati</taxon>
        <taxon>Pseudomonadota</taxon>
        <taxon>Alphaproteobacteria</taxon>
        <taxon>Rhodobacterales</taxon>
        <taxon>Paracoccaceae</taxon>
        <taxon>Agaricicola</taxon>
    </lineage>
</organism>
<accession>A0A8J2VIQ6</accession>
<feature type="signal peptide" evidence="4">
    <location>
        <begin position="1"/>
        <end position="23"/>
    </location>
</feature>
<evidence type="ECO:0000256" key="2">
    <source>
        <dbReference type="ARBA" id="ARBA00022729"/>
    </source>
</evidence>
<evidence type="ECO:0000256" key="3">
    <source>
        <dbReference type="ARBA" id="ARBA00022764"/>
    </source>
</evidence>
<dbReference type="GO" id="GO:0055085">
    <property type="term" value="P:transmembrane transport"/>
    <property type="evidence" value="ECO:0007669"/>
    <property type="project" value="InterPro"/>
</dbReference>
<reference evidence="5" key="1">
    <citation type="journal article" date="2014" name="Int. J. Syst. Evol. Microbiol.">
        <title>Complete genome sequence of Corynebacterium casei LMG S-19264T (=DSM 44701T), isolated from a smear-ripened cheese.</title>
        <authorList>
            <consortium name="US DOE Joint Genome Institute (JGI-PGF)"/>
            <person name="Walter F."/>
            <person name="Albersmeier A."/>
            <person name="Kalinowski J."/>
            <person name="Ruckert C."/>
        </authorList>
    </citation>
    <scope>NUCLEOTIDE SEQUENCE</scope>
    <source>
        <strain evidence="5">CCM 7684</strain>
    </source>
</reference>
<keyword evidence="2 4" id="KW-0732">Signal</keyword>
<comment type="subcellular location">
    <subcellularLocation>
        <location evidence="1">Periplasm</location>
    </subcellularLocation>
</comment>
<keyword evidence="6" id="KW-1185">Reference proteome</keyword>
<dbReference type="InterPro" id="IPR038404">
    <property type="entry name" value="TRAP_DctP_sf"/>
</dbReference>
<dbReference type="Gene3D" id="3.40.190.170">
    <property type="entry name" value="Bacterial extracellular solute-binding protein, family 7"/>
    <property type="match status" value="1"/>
</dbReference>
<reference evidence="5" key="2">
    <citation type="submission" date="2020-09" db="EMBL/GenBank/DDBJ databases">
        <authorList>
            <person name="Sun Q."/>
            <person name="Sedlacek I."/>
        </authorList>
    </citation>
    <scope>NUCLEOTIDE SEQUENCE</scope>
    <source>
        <strain evidence="5">CCM 7684</strain>
    </source>
</reference>
<dbReference type="RefSeq" id="WP_188408251.1">
    <property type="nucleotide sequence ID" value="NZ_BMCP01000001.1"/>
</dbReference>
<protein>
    <submittedName>
        <fullName evidence="5">C4-dicarboxylate ABC transporter</fullName>
    </submittedName>
</protein>
<keyword evidence="3" id="KW-0574">Periplasm</keyword>
<feature type="chain" id="PRO_5035163728" evidence="4">
    <location>
        <begin position="24"/>
        <end position="337"/>
    </location>
</feature>
<dbReference type="PANTHER" id="PTHR33376">
    <property type="match status" value="1"/>
</dbReference>
<dbReference type="GO" id="GO:0042597">
    <property type="term" value="C:periplasmic space"/>
    <property type="evidence" value="ECO:0007669"/>
    <property type="project" value="UniProtKB-SubCell"/>
</dbReference>
<evidence type="ECO:0000313" key="6">
    <source>
        <dbReference type="Proteomes" id="UP000602745"/>
    </source>
</evidence>
<name>A0A8J2VIQ6_9RHOB</name>
<proteinExistence type="predicted"/>
<dbReference type="Pfam" id="PF03480">
    <property type="entry name" value="DctP"/>
    <property type="match status" value="1"/>
</dbReference>
<dbReference type="PANTHER" id="PTHR33376:SF5">
    <property type="entry name" value="EXTRACYTOPLASMIC SOLUTE RECEPTOR PROTEIN"/>
    <property type="match status" value="1"/>
</dbReference>
<evidence type="ECO:0000256" key="1">
    <source>
        <dbReference type="ARBA" id="ARBA00004418"/>
    </source>
</evidence>